<dbReference type="PANTHER" id="PTHR47829">
    <property type="entry name" value="HYDROLASE, PUTATIVE (AFU_ORTHOLOGUE AFUA_1G12880)-RELATED"/>
    <property type="match status" value="1"/>
</dbReference>
<protein>
    <submittedName>
        <fullName evidence="3">Acyl-CoA dehydrogenase family member 10</fullName>
    </submittedName>
</protein>
<dbReference type="EMBL" id="RXIC02000023">
    <property type="protein sequence ID" value="KAB1213947.1"/>
    <property type="molecule type" value="Genomic_DNA"/>
</dbReference>
<dbReference type="AlphaFoldDB" id="A0A6A1VPS8"/>
<dbReference type="InterPro" id="IPR041726">
    <property type="entry name" value="ACAD10_11_N"/>
</dbReference>
<dbReference type="InterPro" id="IPR052898">
    <property type="entry name" value="ACAD10-like"/>
</dbReference>
<sequence>MATRTSDLVGQVHPAYTLDRDALLRYASANVPGFPLSPSNFTVSQFGHGQSNPTYLIEASSWDSTKRYVLRKKPPGTLLESAHAVEREFQVLRALGVHTQVPVPKAFCLCTDPNVIGTAFYIMEYLDGRIFIDPKLPVWHFCFDAVGVAPERRSAIYQATAKTLASLHSTDVDAIGLGRYGRRDNYCKRQVERWAKQYIASTGDGKPERNPKMLQLADWLRQHIPVEDSSGAIGGLVHGDFRIDNLVFHPLEDRVIGILDWELSTLGNQMCDIAYSCLHYIVDLGFGNGQLDEGIEVAGIPEGIPSQAEYLAKYCSAAQDGHQQLLEAMTQQLQQISDSFKTLSISHGKRVEPSGGLGDPGDLGGSGGGLGEPGDPRGSGGVGDGESGGAGDMHSGSNGLPI</sequence>
<name>A0A6A1VPS8_9ROSI</name>
<organism evidence="3 4">
    <name type="scientific">Morella rubra</name>
    <name type="common">Chinese bayberry</name>
    <dbReference type="NCBI Taxonomy" id="262757"/>
    <lineage>
        <taxon>Eukaryota</taxon>
        <taxon>Viridiplantae</taxon>
        <taxon>Streptophyta</taxon>
        <taxon>Embryophyta</taxon>
        <taxon>Tracheophyta</taxon>
        <taxon>Spermatophyta</taxon>
        <taxon>Magnoliopsida</taxon>
        <taxon>eudicotyledons</taxon>
        <taxon>Gunneridae</taxon>
        <taxon>Pentapetalae</taxon>
        <taxon>rosids</taxon>
        <taxon>fabids</taxon>
        <taxon>Fagales</taxon>
        <taxon>Myricaceae</taxon>
        <taxon>Morella</taxon>
    </lineage>
</organism>
<dbReference type="Gene3D" id="3.30.200.20">
    <property type="entry name" value="Phosphorylase Kinase, domain 1"/>
    <property type="match status" value="1"/>
</dbReference>
<feature type="domain" description="Aminoglycoside phosphotransferase" evidence="2">
    <location>
        <begin position="42"/>
        <end position="280"/>
    </location>
</feature>
<dbReference type="Gene3D" id="3.90.1200.10">
    <property type="match status" value="1"/>
</dbReference>
<feature type="region of interest" description="Disordered" evidence="1">
    <location>
        <begin position="348"/>
        <end position="402"/>
    </location>
</feature>
<dbReference type="OrthoDB" id="434771at2759"/>
<reference evidence="3 4" key="1">
    <citation type="journal article" date="2019" name="Plant Biotechnol. J.">
        <title>The red bayberry genome and genetic basis of sex determination.</title>
        <authorList>
            <person name="Jia H.M."/>
            <person name="Jia H.J."/>
            <person name="Cai Q.L."/>
            <person name="Wang Y."/>
            <person name="Zhao H.B."/>
            <person name="Yang W.F."/>
            <person name="Wang G.Y."/>
            <person name="Li Y.H."/>
            <person name="Zhan D.L."/>
            <person name="Shen Y.T."/>
            <person name="Niu Q.F."/>
            <person name="Chang L."/>
            <person name="Qiu J."/>
            <person name="Zhao L."/>
            <person name="Xie H.B."/>
            <person name="Fu W.Y."/>
            <person name="Jin J."/>
            <person name="Li X.W."/>
            <person name="Jiao Y."/>
            <person name="Zhou C.C."/>
            <person name="Tu T."/>
            <person name="Chai C.Y."/>
            <person name="Gao J.L."/>
            <person name="Fan L.J."/>
            <person name="van de Weg E."/>
            <person name="Wang J.Y."/>
            <person name="Gao Z.S."/>
        </authorList>
    </citation>
    <scope>NUCLEOTIDE SEQUENCE [LARGE SCALE GENOMIC DNA]</scope>
    <source>
        <tissue evidence="3">Leaves</tissue>
    </source>
</reference>
<dbReference type="SUPFAM" id="SSF56112">
    <property type="entry name" value="Protein kinase-like (PK-like)"/>
    <property type="match status" value="1"/>
</dbReference>
<comment type="caution">
    <text evidence="3">The sequence shown here is derived from an EMBL/GenBank/DDBJ whole genome shotgun (WGS) entry which is preliminary data.</text>
</comment>
<evidence type="ECO:0000313" key="4">
    <source>
        <dbReference type="Proteomes" id="UP000516437"/>
    </source>
</evidence>
<dbReference type="Proteomes" id="UP000516437">
    <property type="component" value="Chromosome 5"/>
</dbReference>
<evidence type="ECO:0000313" key="3">
    <source>
        <dbReference type="EMBL" id="KAB1213947.1"/>
    </source>
</evidence>
<evidence type="ECO:0000256" key="1">
    <source>
        <dbReference type="SAM" id="MobiDB-lite"/>
    </source>
</evidence>
<evidence type="ECO:0000259" key="2">
    <source>
        <dbReference type="Pfam" id="PF01636"/>
    </source>
</evidence>
<proteinExistence type="predicted"/>
<accession>A0A6A1VPS8</accession>
<dbReference type="CDD" id="cd05154">
    <property type="entry name" value="ACAD10_11_N-like"/>
    <property type="match status" value="1"/>
</dbReference>
<dbReference type="Pfam" id="PF01636">
    <property type="entry name" value="APH"/>
    <property type="match status" value="1"/>
</dbReference>
<gene>
    <name evidence="3" type="ORF">CJ030_MR5G017210</name>
</gene>
<dbReference type="InterPro" id="IPR011009">
    <property type="entry name" value="Kinase-like_dom_sf"/>
</dbReference>
<dbReference type="InterPro" id="IPR002575">
    <property type="entry name" value="Aminoglycoside_PTrfase"/>
</dbReference>
<dbReference type="PANTHER" id="PTHR47829:SF3">
    <property type="entry name" value="AMINOGLYCOSIDE PHOSPHOTRANSFERASE DOMAIN-CONTAINING PROTEIN"/>
    <property type="match status" value="1"/>
</dbReference>
<keyword evidence="4" id="KW-1185">Reference proteome</keyword>
<feature type="compositionally biased region" description="Gly residues" evidence="1">
    <location>
        <begin position="355"/>
        <end position="391"/>
    </location>
</feature>